<name>K0T501_THAOC</name>
<dbReference type="Gene3D" id="3.80.10.10">
    <property type="entry name" value="Ribonuclease Inhibitor"/>
    <property type="match status" value="1"/>
</dbReference>
<dbReference type="PANTHER" id="PTHR24111:SF0">
    <property type="entry name" value="LEUCINE-RICH REPEAT-CONTAINING PROTEIN"/>
    <property type="match status" value="1"/>
</dbReference>
<evidence type="ECO:0000256" key="1">
    <source>
        <dbReference type="ARBA" id="ARBA00022737"/>
    </source>
</evidence>
<organism evidence="4 5">
    <name type="scientific">Thalassiosira oceanica</name>
    <name type="common">Marine diatom</name>
    <dbReference type="NCBI Taxonomy" id="159749"/>
    <lineage>
        <taxon>Eukaryota</taxon>
        <taxon>Sar</taxon>
        <taxon>Stramenopiles</taxon>
        <taxon>Ochrophyta</taxon>
        <taxon>Bacillariophyta</taxon>
        <taxon>Coscinodiscophyceae</taxon>
        <taxon>Thalassiosirophycidae</taxon>
        <taxon>Thalassiosirales</taxon>
        <taxon>Thalassiosiraceae</taxon>
        <taxon>Thalassiosira</taxon>
    </lineage>
</organism>
<dbReference type="SUPFAM" id="SSF52047">
    <property type="entry name" value="RNI-like"/>
    <property type="match status" value="1"/>
</dbReference>
<accession>K0T501</accession>
<evidence type="ECO:0000256" key="3">
    <source>
        <dbReference type="SAM" id="MobiDB-lite"/>
    </source>
</evidence>
<dbReference type="InterPro" id="IPR032675">
    <property type="entry name" value="LRR_dom_sf"/>
</dbReference>
<feature type="compositionally biased region" description="Basic and acidic residues" evidence="3">
    <location>
        <begin position="10"/>
        <end position="21"/>
    </location>
</feature>
<sequence length="484" mass="54778">MEVPQKKAKTPPDDTKDDRAGTVRAARQIAELQEELDKCRRERIAMEERHDQVVRDLKSALEWAYTAENIPREHWHEKGYSEEYAGAMEELQNTFKGIIKDLRTGAFTSETDIFGVFFELQHDDGHYITSDHDDVLMPYWKEFANALIYWSEYHAGEESLQVIVDRVATPDAVLDVLRPALKRSRVKYLGFEDDGSPKTWRLAEFIEDIIHTNHEVTKVGFSRIVLSNEEWKAICNAIKLRNSQCASILRSFEMRKCFVDGISDEVLRDILTSNTKWINLEGNGMSSNESPVIAEFLASNPPLASLLLKGNCFDDADAALLADSLSSNTTLKVLDFDGNSIKQEGRLAFLRAIFDVSSLASCAASNHTCLVAGLKPHISDLNNCFDEFYNKWGKIFGMLALSSVDSFINMALLGAVPTSLMPALLYRAHDQDEESNSAVTNLYLELTDTRRCKKHLAWKYMKHTRSLSSVYELVRGWVVPSMNV</sequence>
<reference evidence="4 5" key="1">
    <citation type="journal article" date="2012" name="Genome Biol.">
        <title>Genome and low-iron response of an oceanic diatom adapted to chronic iron limitation.</title>
        <authorList>
            <person name="Lommer M."/>
            <person name="Specht M."/>
            <person name="Roy A.S."/>
            <person name="Kraemer L."/>
            <person name="Andreson R."/>
            <person name="Gutowska M.A."/>
            <person name="Wolf J."/>
            <person name="Bergner S.V."/>
            <person name="Schilhabel M.B."/>
            <person name="Klostermeier U.C."/>
            <person name="Beiko R.G."/>
            <person name="Rosenstiel P."/>
            <person name="Hippler M."/>
            <person name="Laroche J."/>
        </authorList>
    </citation>
    <scope>NUCLEOTIDE SEQUENCE [LARGE SCALE GENOMIC DNA]</scope>
    <source>
        <strain evidence="4 5">CCMP1005</strain>
    </source>
</reference>
<feature type="coiled-coil region" evidence="2">
    <location>
        <begin position="22"/>
        <end position="49"/>
    </location>
</feature>
<keyword evidence="1" id="KW-0677">Repeat</keyword>
<dbReference type="Proteomes" id="UP000266841">
    <property type="component" value="Unassembled WGS sequence"/>
</dbReference>
<dbReference type="OrthoDB" id="188902at2759"/>
<dbReference type="PANTHER" id="PTHR24111">
    <property type="entry name" value="LEUCINE-RICH REPEAT-CONTAINING PROTEIN 34"/>
    <property type="match status" value="1"/>
</dbReference>
<evidence type="ECO:0000256" key="2">
    <source>
        <dbReference type="SAM" id="Coils"/>
    </source>
</evidence>
<dbReference type="InterPro" id="IPR052201">
    <property type="entry name" value="LRR-containing_regulator"/>
</dbReference>
<protein>
    <submittedName>
        <fullName evidence="4">Uncharacterized protein</fullName>
    </submittedName>
</protein>
<keyword evidence="5" id="KW-1185">Reference proteome</keyword>
<comment type="caution">
    <text evidence="4">The sequence shown here is derived from an EMBL/GenBank/DDBJ whole genome shotgun (WGS) entry which is preliminary data.</text>
</comment>
<gene>
    <name evidence="4" type="ORF">THAOC_05759</name>
</gene>
<dbReference type="EMBL" id="AGNL01005475">
    <property type="protein sequence ID" value="EJK72685.1"/>
    <property type="molecule type" value="Genomic_DNA"/>
</dbReference>
<feature type="region of interest" description="Disordered" evidence="3">
    <location>
        <begin position="1"/>
        <end position="22"/>
    </location>
</feature>
<proteinExistence type="predicted"/>
<evidence type="ECO:0000313" key="4">
    <source>
        <dbReference type="EMBL" id="EJK72685.1"/>
    </source>
</evidence>
<evidence type="ECO:0000313" key="5">
    <source>
        <dbReference type="Proteomes" id="UP000266841"/>
    </source>
</evidence>
<keyword evidence="2" id="KW-0175">Coiled coil</keyword>
<dbReference type="AlphaFoldDB" id="K0T501"/>